<evidence type="ECO:0000313" key="2">
    <source>
        <dbReference type="EMBL" id="QJB02503.1"/>
    </source>
</evidence>
<dbReference type="EMBL" id="MT143617">
    <property type="protein sequence ID" value="QJA98915.1"/>
    <property type="molecule type" value="Genomic_DNA"/>
</dbReference>
<dbReference type="EMBL" id="MT143788">
    <property type="protein sequence ID" value="QJB02503.1"/>
    <property type="molecule type" value="Genomic_DNA"/>
</dbReference>
<gene>
    <name evidence="1" type="ORF">MM171A01444_0005</name>
    <name evidence="2" type="ORF">MM171B01226_0011</name>
</gene>
<organism evidence="2">
    <name type="scientific">viral metagenome</name>
    <dbReference type="NCBI Taxonomy" id="1070528"/>
    <lineage>
        <taxon>unclassified sequences</taxon>
        <taxon>metagenomes</taxon>
        <taxon>organismal metagenomes</taxon>
    </lineage>
</organism>
<dbReference type="AlphaFoldDB" id="A0A6M3MA71"/>
<protein>
    <submittedName>
        <fullName evidence="2">Uncharacterized protein</fullName>
    </submittedName>
</protein>
<proteinExistence type="predicted"/>
<reference evidence="2" key="1">
    <citation type="submission" date="2020-03" db="EMBL/GenBank/DDBJ databases">
        <title>The deep terrestrial virosphere.</title>
        <authorList>
            <person name="Holmfeldt K."/>
            <person name="Nilsson E."/>
            <person name="Simone D."/>
            <person name="Lopez-Fernandez M."/>
            <person name="Wu X."/>
            <person name="de Brujin I."/>
            <person name="Lundin D."/>
            <person name="Andersson A."/>
            <person name="Bertilsson S."/>
            <person name="Dopson M."/>
        </authorList>
    </citation>
    <scope>NUCLEOTIDE SEQUENCE</scope>
    <source>
        <strain evidence="1">MM171A01444</strain>
        <strain evidence="2">MM171B01226</strain>
    </source>
</reference>
<accession>A0A6M3MA71</accession>
<evidence type="ECO:0000313" key="1">
    <source>
        <dbReference type="EMBL" id="QJA98915.1"/>
    </source>
</evidence>
<sequence length="85" mass="9513">MPICPKCGKPIDELKAYAREESFYRVYLDSAGLDYDIDSLGYDYQQCVEGSATHTDFQCPECGAILFSSEADTQPEEVINFLKGD</sequence>
<name>A0A6M3MA71_9ZZZZ</name>